<organism evidence="3 4">
    <name type="scientific">Sulfuriroseicoccus oceanibius</name>
    <dbReference type="NCBI Taxonomy" id="2707525"/>
    <lineage>
        <taxon>Bacteria</taxon>
        <taxon>Pseudomonadati</taxon>
        <taxon>Verrucomicrobiota</taxon>
        <taxon>Verrucomicrobiia</taxon>
        <taxon>Verrucomicrobiales</taxon>
        <taxon>Verrucomicrobiaceae</taxon>
        <taxon>Sulfuriroseicoccus</taxon>
    </lineage>
</organism>
<evidence type="ECO:0000256" key="1">
    <source>
        <dbReference type="SAM" id="MobiDB-lite"/>
    </source>
</evidence>
<dbReference type="RefSeq" id="WP_164361854.1">
    <property type="nucleotide sequence ID" value="NZ_CP066776.1"/>
</dbReference>
<feature type="compositionally biased region" description="Basic residues" evidence="1">
    <location>
        <begin position="1"/>
        <end position="15"/>
    </location>
</feature>
<keyword evidence="2" id="KW-1133">Transmembrane helix</keyword>
<proteinExistence type="predicted"/>
<feature type="transmembrane region" description="Helical" evidence="2">
    <location>
        <begin position="111"/>
        <end position="133"/>
    </location>
</feature>
<keyword evidence="2" id="KW-0472">Membrane</keyword>
<dbReference type="KEGG" id="soa:G3M56_008040"/>
<sequence length="140" mass="16424">MKNIRRSRFSTRLKTKSNQQKTSWIRHDVRASAVKDHPDLFNIDDEVDKVRSKVRELEQKIAGAPTREAERRIRERDLLPMDDEPLPSRHVEGGLRYSERNQRRNDRIKQALVTLLMVAGSLAFAGWAISYLLDQLQLFR</sequence>
<gene>
    <name evidence="3" type="ORF">G3M56_008040</name>
</gene>
<dbReference type="EMBL" id="CP066776">
    <property type="protein sequence ID" value="QQL43847.1"/>
    <property type="molecule type" value="Genomic_DNA"/>
</dbReference>
<evidence type="ECO:0000313" key="3">
    <source>
        <dbReference type="EMBL" id="QQL43847.1"/>
    </source>
</evidence>
<keyword evidence="4" id="KW-1185">Reference proteome</keyword>
<accession>A0A6B3L8L1</accession>
<keyword evidence="2" id="KW-0812">Transmembrane</keyword>
<dbReference type="Proteomes" id="UP000475117">
    <property type="component" value="Chromosome"/>
</dbReference>
<feature type="region of interest" description="Disordered" evidence="1">
    <location>
        <begin position="1"/>
        <end position="21"/>
    </location>
</feature>
<protein>
    <submittedName>
        <fullName evidence="3">Uncharacterized protein</fullName>
    </submittedName>
</protein>
<evidence type="ECO:0000313" key="4">
    <source>
        <dbReference type="Proteomes" id="UP000475117"/>
    </source>
</evidence>
<dbReference type="AlphaFoldDB" id="A0A6B3L8L1"/>
<reference evidence="3 4" key="1">
    <citation type="submission" date="2020-12" db="EMBL/GenBank/DDBJ databases">
        <title>Sulforoseuscoccus oceanibium gen. nov., sp. nov., a representative of the phylum Verrucomicrobia with special cytoplasmic membrane, and proposal of Sulforoseuscoccusaceae fam. nov.</title>
        <authorList>
            <person name="Xi F."/>
        </authorList>
    </citation>
    <scope>NUCLEOTIDE SEQUENCE [LARGE SCALE GENOMIC DNA]</scope>
    <source>
        <strain evidence="3 4">T37</strain>
    </source>
</reference>
<evidence type="ECO:0000256" key="2">
    <source>
        <dbReference type="SAM" id="Phobius"/>
    </source>
</evidence>
<name>A0A6B3L8L1_9BACT</name>